<sequence>MPGWPDVDHEKILADAWNRPGVTAIDLPPVDVNQVLADRYELDRELTFTRTMLWDMESRKAAAPDVYIPTVVAPGAEKFPSTRHGALEDFTRISDQRIWADPERFGTIIEHVRLDHDNQRAFFVGDTGFVTPDGRTVTGTTAQPIFHVEHSVAGTEEQPLNLWRIVLLTEQVDPALVEVFTQMEEDPYLRVFIEVYLRKDLGVTFRRK</sequence>
<organism evidence="1 2">
    <name type="scientific">Kutzneria buriramensis</name>
    <dbReference type="NCBI Taxonomy" id="1045776"/>
    <lineage>
        <taxon>Bacteria</taxon>
        <taxon>Bacillati</taxon>
        <taxon>Actinomycetota</taxon>
        <taxon>Actinomycetes</taxon>
        <taxon>Pseudonocardiales</taxon>
        <taxon>Pseudonocardiaceae</taxon>
        <taxon>Kutzneria</taxon>
    </lineage>
</organism>
<dbReference type="RefSeq" id="WP_147328625.1">
    <property type="nucleotide sequence ID" value="NZ_CP144375.1"/>
</dbReference>
<protein>
    <submittedName>
        <fullName evidence="1">Uncharacterized protein</fullName>
    </submittedName>
</protein>
<dbReference type="AlphaFoldDB" id="A0A3E0HHY6"/>
<gene>
    <name evidence="1" type="ORF">BCF44_108457</name>
</gene>
<accession>A0A3E0HHY6</accession>
<dbReference type="EMBL" id="QUNO01000008">
    <property type="protein sequence ID" value="REH44976.1"/>
    <property type="molecule type" value="Genomic_DNA"/>
</dbReference>
<evidence type="ECO:0000313" key="1">
    <source>
        <dbReference type="EMBL" id="REH44976.1"/>
    </source>
</evidence>
<proteinExistence type="predicted"/>
<evidence type="ECO:0000313" key="2">
    <source>
        <dbReference type="Proteomes" id="UP000256269"/>
    </source>
</evidence>
<name>A0A3E0HHY6_9PSEU</name>
<dbReference type="Proteomes" id="UP000256269">
    <property type="component" value="Unassembled WGS sequence"/>
</dbReference>
<dbReference type="OrthoDB" id="255603at2"/>
<keyword evidence="2" id="KW-1185">Reference proteome</keyword>
<comment type="caution">
    <text evidence="1">The sequence shown here is derived from an EMBL/GenBank/DDBJ whole genome shotgun (WGS) entry which is preliminary data.</text>
</comment>
<reference evidence="1 2" key="1">
    <citation type="submission" date="2018-08" db="EMBL/GenBank/DDBJ databases">
        <title>Genomic Encyclopedia of Archaeal and Bacterial Type Strains, Phase II (KMG-II): from individual species to whole genera.</title>
        <authorList>
            <person name="Goeker M."/>
        </authorList>
    </citation>
    <scope>NUCLEOTIDE SEQUENCE [LARGE SCALE GENOMIC DNA]</scope>
    <source>
        <strain evidence="1 2">DSM 45791</strain>
    </source>
</reference>